<sequence>MNWLSHSIEDRRIILRQTAEAESLPEYAIEKDWWVTMTLKAIFQTECAASLLFKGGTSLSKGWKLIQRFSEDIDLSIDHQYFRRTVENNNQLKMLRKQCRRYVVDMLVGDIDRRMEAMGLSGYRIYPVVEQGGNKVSTDSDPTEIIVEYSSVIETASDYVRPAVKVEISGLSMKEPFEVKEITTLISDAFPLADRDTSAVIPIVLPSRTFLEKAFLLCEEFQKEAPRSLRMSRHLYDLERLMDTEFGMQALADAELYKAIVEHRRKFYHVSYADYDKNYPDRIAFYPPERSLKTWESDYKALQDAFVYGDKLPFRQLLLRIEELQRRFREVDIK</sequence>
<accession>W2CDG7</accession>
<name>W2CDG7_9BACT</name>
<dbReference type="EMBL" id="AYYC01000640">
    <property type="protein sequence ID" value="ETK04546.1"/>
    <property type="molecule type" value="Genomic_DNA"/>
</dbReference>
<evidence type="ECO:0000313" key="1">
    <source>
        <dbReference type="EMBL" id="ETK04546.1"/>
    </source>
</evidence>
<evidence type="ECO:0000313" key="2">
    <source>
        <dbReference type="Proteomes" id="UP000018872"/>
    </source>
</evidence>
<dbReference type="AlphaFoldDB" id="W2CDG7"/>
<proteinExistence type="predicted"/>
<organism evidence="1 2">
    <name type="scientific">Tannerella sp. oral taxon BU063 isolate Cell 5</name>
    <dbReference type="NCBI Taxonomy" id="1410950"/>
    <lineage>
        <taxon>Bacteria</taxon>
        <taxon>Pseudomonadati</taxon>
        <taxon>Bacteroidota</taxon>
        <taxon>Bacteroidia</taxon>
        <taxon>Bacteroidales</taxon>
        <taxon>Tannerellaceae</taxon>
        <taxon>Tannerella</taxon>
    </lineage>
</organism>
<reference evidence="1 2" key="1">
    <citation type="submission" date="2013-11" db="EMBL/GenBank/DDBJ databases">
        <title>Single cell genomics of uncultured Tannerella BU063 (oral taxon 286).</title>
        <authorList>
            <person name="Beall C.J."/>
            <person name="Campbell A.G."/>
            <person name="Griffen A.L."/>
            <person name="Podar M."/>
            <person name="Leys E.J."/>
        </authorList>
    </citation>
    <scope>NUCLEOTIDE SEQUENCE [LARGE SCALE GENOMIC DNA]</scope>
    <source>
        <strain evidence="1">Cell 5</strain>
    </source>
</reference>
<dbReference type="Proteomes" id="UP000018872">
    <property type="component" value="Unassembled WGS sequence"/>
</dbReference>
<evidence type="ECO:0008006" key="3">
    <source>
        <dbReference type="Google" id="ProtNLM"/>
    </source>
</evidence>
<dbReference type="InterPro" id="IPR014942">
    <property type="entry name" value="AbiEii"/>
</dbReference>
<gene>
    <name evidence="1" type="ORF">T229_08340</name>
</gene>
<comment type="caution">
    <text evidence="1">The sequence shown here is derived from an EMBL/GenBank/DDBJ whole genome shotgun (WGS) entry which is preliminary data.</text>
</comment>
<protein>
    <recommendedName>
        <fullName evidence="3">Nucleotidyltransferase</fullName>
    </recommendedName>
</protein>
<dbReference type="PATRIC" id="fig|1410950.3.peg.1156"/>
<dbReference type="Gene3D" id="3.10.450.620">
    <property type="entry name" value="JHP933, nucleotidyltransferase-like core domain"/>
    <property type="match status" value="1"/>
</dbReference>
<dbReference type="Pfam" id="PF08843">
    <property type="entry name" value="AbiEii"/>
    <property type="match status" value="1"/>
</dbReference>